<keyword evidence="12" id="KW-0779">Telomere</keyword>
<evidence type="ECO:0000313" key="22">
    <source>
        <dbReference type="Proteomes" id="UP000799767"/>
    </source>
</evidence>
<evidence type="ECO:0000259" key="20">
    <source>
        <dbReference type="PROSITE" id="PS50234"/>
    </source>
</evidence>
<evidence type="ECO:0000256" key="15">
    <source>
        <dbReference type="ARBA" id="ARBA00023204"/>
    </source>
</evidence>
<evidence type="ECO:0000256" key="2">
    <source>
        <dbReference type="ARBA" id="ARBA00004574"/>
    </source>
</evidence>
<keyword evidence="16 19" id="KW-0539">Nucleus</keyword>
<dbReference type="EC" id="3.6.4.12" evidence="4 19"/>
<evidence type="ECO:0000256" key="9">
    <source>
        <dbReference type="ARBA" id="ARBA00022801"/>
    </source>
</evidence>
<keyword evidence="10 19" id="KW-0347">Helicase</keyword>
<evidence type="ECO:0000256" key="7">
    <source>
        <dbReference type="ARBA" id="ARBA00022741"/>
    </source>
</evidence>
<evidence type="ECO:0000256" key="16">
    <source>
        <dbReference type="ARBA" id="ARBA00023242"/>
    </source>
</evidence>
<evidence type="ECO:0000256" key="3">
    <source>
        <dbReference type="ARBA" id="ARBA00007726"/>
    </source>
</evidence>
<comment type="catalytic activity">
    <reaction evidence="18 19">
        <text>ATP + H2O = ADP + phosphate + H(+)</text>
        <dbReference type="Rhea" id="RHEA:13065"/>
        <dbReference type="ChEBI" id="CHEBI:15377"/>
        <dbReference type="ChEBI" id="CHEBI:15378"/>
        <dbReference type="ChEBI" id="CHEBI:30616"/>
        <dbReference type="ChEBI" id="CHEBI:43474"/>
        <dbReference type="ChEBI" id="CHEBI:456216"/>
        <dbReference type="EC" id="3.6.4.12"/>
    </reaction>
</comment>
<dbReference type="SUPFAM" id="SSF53300">
    <property type="entry name" value="vWA-like"/>
    <property type="match status" value="1"/>
</dbReference>
<evidence type="ECO:0000256" key="1">
    <source>
        <dbReference type="ARBA" id="ARBA00004123"/>
    </source>
</evidence>
<dbReference type="InterPro" id="IPR016194">
    <property type="entry name" value="SPOC-like_C_dom_sf"/>
</dbReference>
<dbReference type="Gene3D" id="2.40.290.10">
    <property type="match status" value="1"/>
</dbReference>
<dbReference type="InterPro" id="IPR005161">
    <property type="entry name" value="Ku_N"/>
</dbReference>
<dbReference type="OrthoDB" id="30826at2759"/>
<dbReference type="GO" id="GO:0016787">
    <property type="term" value="F:hydrolase activity"/>
    <property type="evidence" value="ECO:0007669"/>
    <property type="project" value="UniProtKB-KW"/>
</dbReference>
<dbReference type="PANTHER" id="PTHR12604">
    <property type="entry name" value="KU AUTOANTIGEN DNA HELICASE"/>
    <property type="match status" value="1"/>
</dbReference>
<sequence>MAQKEATVYIVDCGRSMGEHAHGRKQSNLDWALEYVWDKITATVATGRKTTLAGVVGLRTDGTDNSMSHDEDYEHITVFQELSQLLMPNLKKLSKDLVVSRTKTGDAISALVVAIQMIATTCKKLQYIRKIVLITDARAFVQADGLSSITKKIKDDNIELIVLGVDFDDLEYGFKEEGKDATKAENEEVLRTLCEDCGGVFGTLAQAIEEMSMPRVKSTRPVPSYKGLLTLGNPQTFDTALSINVERYPKVMQAKPPTASRFVVRGDMTTSQAATDASSATLNGDDGLAAVKSARTYQVEDEEAPGGKRDVEFDELSKGYEYGRTAVHISESDRNVTTYETTASMDIVGFVDRARYERYLEMDRACLIIGQRSDGKSTMALSALIHALYELDSYAVARLVVKENKEPRMLLLAPNIEPEFECLYDIELPFAEDVRSYKFPPLDRVVTVSGKTLTLHRNLPNNDLQTAMDAYVDNMDLSTFGKDADGQEVEYAPMDETFSPMLHRINQVIKHRAIFPTADPPPTSEILIKYSHPPQQLISQNQSTLNKLIAAAEVKKVPPKARGKRFGRKGRNGEADKPLSELDVTALLAADPKRSTKRLDPQNAIPEFKQLLATSEDESLTEVKEACIQLQTIISNWLRHSVGDSGYGRAIEALRVMREEILDYEQPELYNGMLRALKGDVLEGKLGGDRKDFWYQVRVNRLGLIRKSEMGASEVGDEEAREFMLVK</sequence>
<dbReference type="Pfam" id="PF08785">
    <property type="entry name" value="Ku_PK_bind"/>
    <property type="match status" value="1"/>
</dbReference>
<protein>
    <recommendedName>
        <fullName evidence="5 19">ATP-dependent DNA helicase II subunit 2</fullName>
        <ecNumber evidence="4 19">3.6.4.12</ecNumber>
    </recommendedName>
</protein>
<dbReference type="SUPFAM" id="SSF100939">
    <property type="entry name" value="SPOC domain-like"/>
    <property type="match status" value="1"/>
</dbReference>
<dbReference type="CDD" id="cd00873">
    <property type="entry name" value="KU80"/>
    <property type="match status" value="1"/>
</dbReference>
<dbReference type="SMART" id="SM00559">
    <property type="entry name" value="Ku78"/>
    <property type="match status" value="1"/>
</dbReference>
<dbReference type="GO" id="GO:0000723">
    <property type="term" value="P:telomere maintenance"/>
    <property type="evidence" value="ECO:0007669"/>
    <property type="project" value="InterPro"/>
</dbReference>
<evidence type="ECO:0000256" key="12">
    <source>
        <dbReference type="ARBA" id="ARBA00022895"/>
    </source>
</evidence>
<evidence type="ECO:0000313" key="21">
    <source>
        <dbReference type="EMBL" id="KAF2486453.1"/>
    </source>
</evidence>
<keyword evidence="9 19" id="KW-0378">Hydrolase</keyword>
<dbReference type="GO" id="GO:0042162">
    <property type="term" value="F:telomeric DNA binding"/>
    <property type="evidence" value="ECO:0007669"/>
    <property type="project" value="InterPro"/>
</dbReference>
<keyword evidence="13 19" id="KW-0238">DNA-binding</keyword>
<keyword evidence="8 19" id="KW-0227">DNA damage</keyword>
<evidence type="ECO:0000256" key="6">
    <source>
        <dbReference type="ARBA" id="ARBA00022454"/>
    </source>
</evidence>
<keyword evidence="22" id="KW-1185">Reference proteome</keyword>
<dbReference type="FunFam" id="1.10.1600.10:FF:000002">
    <property type="entry name" value="X-ray repair cross-complementing protein 5"/>
    <property type="match status" value="1"/>
</dbReference>
<evidence type="ECO:0000256" key="13">
    <source>
        <dbReference type="ARBA" id="ARBA00023125"/>
    </source>
</evidence>
<dbReference type="Proteomes" id="UP000799767">
    <property type="component" value="Unassembled WGS sequence"/>
</dbReference>
<dbReference type="InterPro" id="IPR036494">
    <property type="entry name" value="Ku_C_sf"/>
</dbReference>
<dbReference type="SUPFAM" id="SSF101420">
    <property type="entry name" value="C-terminal domain of Ku80"/>
    <property type="match status" value="1"/>
</dbReference>
<dbReference type="GO" id="GO:0003684">
    <property type="term" value="F:damaged DNA binding"/>
    <property type="evidence" value="ECO:0007669"/>
    <property type="project" value="InterPro"/>
</dbReference>
<comment type="function">
    <text evidence="17">Single-stranded DNA-dependent ATP-dependent helicase. Involved in non-homologous end joining (NHEJ) DNA double strand break repair. DNA-binding is sequence-independent but has a high affinity to nicks in double-stranded DNA and to the ends of duplex DNA. Binds to naturally occurring chromosomal ends, and therefore provides chromosomal end protection. Required also for telomere recombination to repair telomeric ends in the absence of telomerase. KU70, of the KU70/KU80 heterodimer, binds to the stem loop of TLC1, the RNA component of telomerase. Involved in telomere maintenance. Interacts with telomeric repeats and subtelomeric sequences thereby controlling telomere length and protecting against subtelomeric rearrangement. Maintains telomeric chromatin, which is involved in silencing the expression of genes located at the telomere. Required for mating-type switching.</text>
</comment>
<dbReference type="InterPro" id="IPR002035">
    <property type="entry name" value="VWF_A"/>
</dbReference>
<dbReference type="GO" id="GO:0000781">
    <property type="term" value="C:chromosome, telomeric region"/>
    <property type="evidence" value="ECO:0007669"/>
    <property type="project" value="UniProtKB-SubCell"/>
</dbReference>
<keyword evidence="15 19" id="KW-0234">DNA repair</keyword>
<evidence type="ECO:0000256" key="5">
    <source>
        <dbReference type="ARBA" id="ARBA00021792"/>
    </source>
</evidence>
<evidence type="ECO:0000256" key="17">
    <source>
        <dbReference type="ARBA" id="ARBA00024890"/>
    </source>
</evidence>
<accession>A0A6A6Q473</accession>
<evidence type="ECO:0000256" key="11">
    <source>
        <dbReference type="ARBA" id="ARBA00022840"/>
    </source>
</evidence>
<dbReference type="GO" id="GO:0003690">
    <property type="term" value="F:double-stranded DNA binding"/>
    <property type="evidence" value="ECO:0007669"/>
    <property type="project" value="TreeGrafter"/>
</dbReference>
<keyword evidence="6" id="KW-0158">Chromosome</keyword>
<dbReference type="PROSITE" id="PS50234">
    <property type="entry name" value="VWFA"/>
    <property type="match status" value="1"/>
</dbReference>
<dbReference type="Gene3D" id="1.10.1600.10">
    <property type="match status" value="1"/>
</dbReference>
<keyword evidence="7 19" id="KW-0547">Nucleotide-binding</keyword>
<feature type="domain" description="VWFA" evidence="20">
    <location>
        <begin position="6"/>
        <end position="165"/>
    </location>
</feature>
<dbReference type="PIRSF" id="PIRSF016570">
    <property type="entry name" value="Ku80"/>
    <property type="match status" value="1"/>
</dbReference>
<dbReference type="InterPro" id="IPR014893">
    <property type="entry name" value="Ku_PK_bind"/>
</dbReference>
<dbReference type="InterPro" id="IPR024193">
    <property type="entry name" value="Ku80"/>
</dbReference>
<comment type="similarity">
    <text evidence="3 19">Belongs to the ku80 family.</text>
</comment>
<dbReference type="Pfam" id="PF03731">
    <property type="entry name" value="Ku_N"/>
    <property type="match status" value="1"/>
</dbReference>
<dbReference type="Gene3D" id="3.40.50.410">
    <property type="entry name" value="von Willebrand factor, type A domain"/>
    <property type="match status" value="1"/>
</dbReference>
<dbReference type="GeneID" id="54473677"/>
<proteinExistence type="inferred from homology"/>
<organism evidence="21 22">
    <name type="scientific">Neohortaea acidophila</name>
    <dbReference type="NCBI Taxonomy" id="245834"/>
    <lineage>
        <taxon>Eukaryota</taxon>
        <taxon>Fungi</taxon>
        <taxon>Dikarya</taxon>
        <taxon>Ascomycota</taxon>
        <taxon>Pezizomycotina</taxon>
        <taxon>Dothideomycetes</taxon>
        <taxon>Dothideomycetidae</taxon>
        <taxon>Mycosphaerellales</taxon>
        <taxon>Teratosphaeriaceae</taxon>
        <taxon>Neohortaea</taxon>
    </lineage>
</organism>
<evidence type="ECO:0000256" key="10">
    <source>
        <dbReference type="ARBA" id="ARBA00022806"/>
    </source>
</evidence>
<evidence type="ECO:0000256" key="4">
    <source>
        <dbReference type="ARBA" id="ARBA00012551"/>
    </source>
</evidence>
<evidence type="ECO:0000256" key="8">
    <source>
        <dbReference type="ARBA" id="ARBA00022763"/>
    </source>
</evidence>
<dbReference type="AlphaFoldDB" id="A0A6A6Q473"/>
<dbReference type="InterPro" id="IPR036465">
    <property type="entry name" value="vWFA_dom_sf"/>
</dbReference>
<dbReference type="PANTHER" id="PTHR12604:SF4">
    <property type="entry name" value="X-RAY REPAIR CROSS-COMPLEMENTING PROTEIN 5"/>
    <property type="match status" value="1"/>
</dbReference>
<gene>
    <name evidence="21" type="ORF">BDY17DRAFT_291539</name>
</gene>
<dbReference type="Pfam" id="PF02735">
    <property type="entry name" value="Ku"/>
    <property type="match status" value="1"/>
</dbReference>
<dbReference type="RefSeq" id="XP_033593022.1">
    <property type="nucleotide sequence ID" value="XM_033732675.1"/>
</dbReference>
<keyword evidence="11 19" id="KW-0067">ATP-binding</keyword>
<dbReference type="GO" id="GO:0006303">
    <property type="term" value="P:double-strand break repair via nonhomologous end joining"/>
    <property type="evidence" value="ECO:0007669"/>
    <property type="project" value="InterPro"/>
</dbReference>
<keyword evidence="14 19" id="KW-0233">DNA recombination</keyword>
<evidence type="ECO:0000256" key="14">
    <source>
        <dbReference type="ARBA" id="ARBA00023172"/>
    </source>
</evidence>
<dbReference type="GO" id="GO:0005524">
    <property type="term" value="F:ATP binding"/>
    <property type="evidence" value="ECO:0007669"/>
    <property type="project" value="UniProtKB-UniRule"/>
</dbReference>
<reference evidence="21" key="1">
    <citation type="journal article" date="2020" name="Stud. Mycol.">
        <title>101 Dothideomycetes genomes: a test case for predicting lifestyles and emergence of pathogens.</title>
        <authorList>
            <person name="Haridas S."/>
            <person name="Albert R."/>
            <person name="Binder M."/>
            <person name="Bloem J."/>
            <person name="Labutti K."/>
            <person name="Salamov A."/>
            <person name="Andreopoulos B."/>
            <person name="Baker S."/>
            <person name="Barry K."/>
            <person name="Bills G."/>
            <person name="Bluhm B."/>
            <person name="Cannon C."/>
            <person name="Castanera R."/>
            <person name="Culley D."/>
            <person name="Daum C."/>
            <person name="Ezra D."/>
            <person name="Gonzalez J."/>
            <person name="Henrissat B."/>
            <person name="Kuo A."/>
            <person name="Liang C."/>
            <person name="Lipzen A."/>
            <person name="Lutzoni F."/>
            <person name="Magnuson J."/>
            <person name="Mondo S."/>
            <person name="Nolan M."/>
            <person name="Ohm R."/>
            <person name="Pangilinan J."/>
            <person name="Park H.-J."/>
            <person name="Ramirez L."/>
            <person name="Alfaro M."/>
            <person name="Sun H."/>
            <person name="Tritt A."/>
            <person name="Yoshinaga Y."/>
            <person name="Zwiers L.-H."/>
            <person name="Turgeon B."/>
            <person name="Goodwin S."/>
            <person name="Spatafora J."/>
            <person name="Crous P."/>
            <person name="Grigoriev I."/>
        </authorList>
    </citation>
    <scope>NUCLEOTIDE SEQUENCE</scope>
    <source>
        <strain evidence="21">CBS 113389</strain>
    </source>
</reference>
<dbReference type="EMBL" id="MU001632">
    <property type="protein sequence ID" value="KAF2486453.1"/>
    <property type="molecule type" value="Genomic_DNA"/>
</dbReference>
<dbReference type="InterPro" id="IPR006164">
    <property type="entry name" value="DNA_bd_Ku70/Ku80"/>
</dbReference>
<comment type="subcellular location">
    <subcellularLocation>
        <location evidence="2">Chromosome</location>
        <location evidence="2">Telomere</location>
    </subcellularLocation>
    <subcellularLocation>
        <location evidence="1 19">Nucleus</location>
    </subcellularLocation>
</comment>
<dbReference type="GO" id="GO:0003678">
    <property type="term" value="F:DNA helicase activity"/>
    <property type="evidence" value="ECO:0007669"/>
    <property type="project" value="UniProtKB-EC"/>
</dbReference>
<name>A0A6A6Q473_9PEZI</name>
<dbReference type="GO" id="GO:0006310">
    <property type="term" value="P:DNA recombination"/>
    <property type="evidence" value="ECO:0007669"/>
    <property type="project" value="UniProtKB-KW"/>
</dbReference>
<evidence type="ECO:0000256" key="19">
    <source>
        <dbReference type="PIRNR" id="PIRNR016570"/>
    </source>
</evidence>
<dbReference type="Gene3D" id="1.25.40.240">
    <property type="entry name" value="Ku, C-terminal domain"/>
    <property type="match status" value="1"/>
</dbReference>
<dbReference type="GO" id="GO:0043564">
    <property type="term" value="C:Ku70:Ku80 complex"/>
    <property type="evidence" value="ECO:0007669"/>
    <property type="project" value="InterPro"/>
</dbReference>
<evidence type="ECO:0000256" key="18">
    <source>
        <dbReference type="ARBA" id="ARBA00047995"/>
    </source>
</evidence>
<dbReference type="FunFam" id="2.40.290.10:FF:000008">
    <property type="entry name" value="ATP-dependent DNA helicase II subunit 2"/>
    <property type="match status" value="1"/>
</dbReference>
<dbReference type="FunFam" id="3.40.50.410:FF:000073">
    <property type="entry name" value="ATP-dependent DNA helicase II subunit 2"/>
    <property type="match status" value="1"/>
</dbReference>